<name>A0A7X1AZK7_9BACT</name>
<evidence type="ECO:0000256" key="7">
    <source>
        <dbReference type="SAM" id="MobiDB-lite"/>
    </source>
</evidence>
<evidence type="ECO:0000256" key="6">
    <source>
        <dbReference type="RuleBase" id="RU003983"/>
    </source>
</evidence>
<evidence type="ECO:0000256" key="5">
    <source>
        <dbReference type="ARBA" id="ARBA00023049"/>
    </source>
</evidence>
<dbReference type="InterPro" id="IPR051156">
    <property type="entry name" value="Mito/Outer_Membr_Metalloprot"/>
</dbReference>
<dbReference type="RefSeq" id="WP_185693513.1">
    <property type="nucleotide sequence ID" value="NZ_JACHVA010000102.1"/>
</dbReference>
<feature type="domain" description="Peptidase M48" evidence="8">
    <location>
        <begin position="67"/>
        <end position="248"/>
    </location>
</feature>
<accession>A0A7X1AZK7</accession>
<dbReference type="InterPro" id="IPR001915">
    <property type="entry name" value="Peptidase_M48"/>
</dbReference>
<dbReference type="PROSITE" id="PS51257">
    <property type="entry name" value="PROKAR_LIPOPROTEIN"/>
    <property type="match status" value="1"/>
</dbReference>
<dbReference type="GO" id="GO:0016020">
    <property type="term" value="C:membrane"/>
    <property type="evidence" value="ECO:0007669"/>
    <property type="project" value="TreeGrafter"/>
</dbReference>
<evidence type="ECO:0000259" key="8">
    <source>
        <dbReference type="Pfam" id="PF01435"/>
    </source>
</evidence>
<feature type="region of interest" description="Disordered" evidence="7">
    <location>
        <begin position="228"/>
        <end position="267"/>
    </location>
</feature>
<keyword evidence="3 6" id="KW-0378">Hydrolase</keyword>
<evidence type="ECO:0000256" key="1">
    <source>
        <dbReference type="ARBA" id="ARBA00022670"/>
    </source>
</evidence>
<dbReference type="EMBL" id="JACHVA010000102">
    <property type="protein sequence ID" value="MBC2602847.1"/>
    <property type="molecule type" value="Genomic_DNA"/>
</dbReference>
<comment type="similarity">
    <text evidence="6">Belongs to the peptidase M48 family.</text>
</comment>
<dbReference type="AlphaFoldDB" id="A0A7X1AZK7"/>
<keyword evidence="2" id="KW-0479">Metal-binding</keyword>
<comment type="cofactor">
    <cofactor evidence="6">
        <name>Zn(2+)</name>
        <dbReference type="ChEBI" id="CHEBI:29105"/>
    </cofactor>
    <text evidence="6">Binds 1 zinc ion per subunit.</text>
</comment>
<organism evidence="9 10">
    <name type="scientific">Puniceicoccus vermicola</name>
    <dbReference type="NCBI Taxonomy" id="388746"/>
    <lineage>
        <taxon>Bacteria</taxon>
        <taxon>Pseudomonadati</taxon>
        <taxon>Verrucomicrobiota</taxon>
        <taxon>Opitutia</taxon>
        <taxon>Puniceicoccales</taxon>
        <taxon>Puniceicoccaceae</taxon>
        <taxon>Puniceicoccus</taxon>
    </lineage>
</organism>
<comment type="caution">
    <text evidence="9">The sequence shown here is derived from an EMBL/GenBank/DDBJ whole genome shotgun (WGS) entry which is preliminary data.</text>
</comment>
<dbReference type="GO" id="GO:0046872">
    <property type="term" value="F:metal ion binding"/>
    <property type="evidence" value="ECO:0007669"/>
    <property type="project" value="UniProtKB-KW"/>
</dbReference>
<keyword evidence="4 6" id="KW-0862">Zinc</keyword>
<sequence>MRSIPSHFGALLLILTLSLTGCYTVPETGRSSFTLLPESQVKSMGISSFEEIKETSPLITSGRNYEMIQRVGNRIAKAVGNDMPDAEWEFIYIDEDQVNAFALPGGKIAVYDGMFDVIDSEDELAFILGHEVAHVTARHSNQRLSQAMVIAGIGVGVGFAIDDLDSSEKQLILAAYGLGTTVGIALPYSRLHESEADYIGQLYMARAGYNPEVAPGVWVKMAEKSPNGTPGWLSTHPTHEDRTQALQESMPKAKEEYRNSRYVTGER</sequence>
<evidence type="ECO:0000313" key="10">
    <source>
        <dbReference type="Proteomes" id="UP000525652"/>
    </source>
</evidence>
<evidence type="ECO:0000256" key="3">
    <source>
        <dbReference type="ARBA" id="ARBA00022801"/>
    </source>
</evidence>
<keyword evidence="1 6" id="KW-0645">Protease</keyword>
<dbReference type="Proteomes" id="UP000525652">
    <property type="component" value="Unassembled WGS sequence"/>
</dbReference>
<evidence type="ECO:0000313" key="9">
    <source>
        <dbReference type="EMBL" id="MBC2602847.1"/>
    </source>
</evidence>
<dbReference type="PANTHER" id="PTHR22726:SF24">
    <property type="entry name" value="M48 FAMILY METALLOPEPTIDASE"/>
    <property type="match status" value="1"/>
</dbReference>
<feature type="compositionally biased region" description="Basic and acidic residues" evidence="7">
    <location>
        <begin position="251"/>
        <end position="267"/>
    </location>
</feature>
<dbReference type="Pfam" id="PF01435">
    <property type="entry name" value="Peptidase_M48"/>
    <property type="match status" value="1"/>
</dbReference>
<keyword evidence="5 6" id="KW-0482">Metalloprotease</keyword>
<dbReference type="GO" id="GO:0004222">
    <property type="term" value="F:metalloendopeptidase activity"/>
    <property type="evidence" value="ECO:0007669"/>
    <property type="project" value="InterPro"/>
</dbReference>
<dbReference type="PANTHER" id="PTHR22726">
    <property type="entry name" value="METALLOENDOPEPTIDASE OMA1"/>
    <property type="match status" value="1"/>
</dbReference>
<keyword evidence="10" id="KW-1185">Reference proteome</keyword>
<dbReference type="Gene3D" id="3.30.2010.10">
    <property type="entry name" value="Metalloproteases ('zincins'), catalytic domain"/>
    <property type="match status" value="1"/>
</dbReference>
<proteinExistence type="inferred from homology"/>
<dbReference type="GO" id="GO:0051603">
    <property type="term" value="P:proteolysis involved in protein catabolic process"/>
    <property type="evidence" value="ECO:0007669"/>
    <property type="project" value="TreeGrafter"/>
</dbReference>
<evidence type="ECO:0000256" key="4">
    <source>
        <dbReference type="ARBA" id="ARBA00022833"/>
    </source>
</evidence>
<reference evidence="9 10" key="1">
    <citation type="submission" date="2020-07" db="EMBL/GenBank/DDBJ databases">
        <authorList>
            <person name="Feng X."/>
        </authorList>
    </citation>
    <scope>NUCLEOTIDE SEQUENCE [LARGE SCALE GENOMIC DNA]</scope>
    <source>
        <strain evidence="9 10">JCM14086</strain>
    </source>
</reference>
<gene>
    <name evidence="9" type="ORF">H5P30_13770</name>
</gene>
<dbReference type="CDD" id="cd07331">
    <property type="entry name" value="M48C_Oma1_like"/>
    <property type="match status" value="1"/>
</dbReference>
<protein>
    <submittedName>
        <fullName evidence="9">M48 family metallopeptidase</fullName>
    </submittedName>
</protein>
<evidence type="ECO:0000256" key="2">
    <source>
        <dbReference type="ARBA" id="ARBA00022723"/>
    </source>
</evidence>